<sequence length="279" mass="31642">MKDGHVESHGAASNKTTELDSKLDSDPGNMEDSVEYRLMMAYAQRRRPKKEPRTNGHETTPALIKTETDEKQEKKKTKKKKFGTRLLSVFRCVKPQTDESEQPQPAAGRRDVTDRCFVPQHDLFKEDDEEMGELAAQVMGIIEEIELNPSGIESDSKEDDAERIVALLLRDSGDHLQDKFKEANIGLEQFLNYGFFRSVLQTFLERIGFRSHDPNALGPQASPKTQIAMACEVTSRLSAVDTLPEERLLRYGARFLQEDYSAWAEQQGGYEAAFHDEVD</sequence>
<dbReference type="SUPFAM" id="SSF56854">
    <property type="entry name" value="Bcl-2 inhibitors of programmed cell death"/>
    <property type="match status" value="1"/>
</dbReference>
<dbReference type="RefSeq" id="XP_013873702.1">
    <property type="nucleotide sequence ID" value="XM_014018248.1"/>
</dbReference>
<keyword evidence="4" id="KW-1185">Reference proteome</keyword>
<dbReference type="PANTHER" id="PTHR14965:SF1">
    <property type="entry name" value="APOPTOSIS FACILITATOR BCL-2-LIKE PROTEIN 14"/>
    <property type="match status" value="1"/>
</dbReference>
<keyword evidence="1" id="KW-0597">Phosphoprotein</keyword>
<evidence type="ECO:0000256" key="1">
    <source>
        <dbReference type="ARBA" id="ARBA00022553"/>
    </source>
</evidence>
<dbReference type="STRING" id="52670.A0A2I4C123"/>
<organism evidence="4 5">
    <name type="scientific">Austrofundulus limnaeus</name>
    <name type="common">Annual killifish</name>
    <dbReference type="NCBI Taxonomy" id="52670"/>
    <lineage>
        <taxon>Eukaryota</taxon>
        <taxon>Metazoa</taxon>
        <taxon>Chordata</taxon>
        <taxon>Craniata</taxon>
        <taxon>Vertebrata</taxon>
        <taxon>Euteleostomi</taxon>
        <taxon>Actinopterygii</taxon>
        <taxon>Neopterygii</taxon>
        <taxon>Teleostei</taxon>
        <taxon>Neoteleostei</taxon>
        <taxon>Acanthomorphata</taxon>
        <taxon>Ovalentaria</taxon>
        <taxon>Atherinomorphae</taxon>
        <taxon>Cyprinodontiformes</taxon>
        <taxon>Rivulidae</taxon>
        <taxon>Austrofundulus</taxon>
    </lineage>
</organism>
<dbReference type="InterPro" id="IPR036834">
    <property type="entry name" value="Bcl-2-like_sf"/>
</dbReference>
<evidence type="ECO:0000256" key="2">
    <source>
        <dbReference type="ARBA" id="ARBA00022703"/>
    </source>
</evidence>
<keyword evidence="2" id="KW-0053">Apoptosis</keyword>
<dbReference type="GO" id="GO:2001236">
    <property type="term" value="P:regulation of extrinsic apoptotic signaling pathway"/>
    <property type="evidence" value="ECO:0007669"/>
    <property type="project" value="TreeGrafter"/>
</dbReference>
<dbReference type="AlphaFoldDB" id="A0A2I4C123"/>
<dbReference type="KEGG" id="alim:106524438"/>
<evidence type="ECO:0000313" key="5">
    <source>
        <dbReference type="RefSeq" id="XP_013873702.1"/>
    </source>
</evidence>
<accession>A0A2I4C123</accession>
<dbReference type="OrthoDB" id="9948726at2759"/>
<name>A0A2I4C123_AUSLI</name>
<reference evidence="5" key="1">
    <citation type="submission" date="2025-08" db="UniProtKB">
        <authorList>
            <consortium name="RefSeq"/>
        </authorList>
    </citation>
    <scope>IDENTIFICATION</scope>
    <source>
        <strain evidence="5">Quisiro</strain>
        <tissue evidence="5">Liver</tissue>
    </source>
</reference>
<dbReference type="InParanoid" id="A0A2I4C123"/>
<proteinExistence type="predicted"/>
<feature type="region of interest" description="Disordered" evidence="3">
    <location>
        <begin position="1"/>
        <end position="80"/>
    </location>
</feature>
<dbReference type="PANTHER" id="PTHR14965">
    <property type="entry name" value="SI:CH73-248E21.1"/>
    <property type="match status" value="1"/>
</dbReference>
<gene>
    <name evidence="5" type="primary">LOC106524438</name>
</gene>
<evidence type="ECO:0000313" key="4">
    <source>
        <dbReference type="Proteomes" id="UP000192220"/>
    </source>
</evidence>
<protein>
    <submittedName>
        <fullName evidence="5">Apoptosis facilitator Bcl-2-like protein 14</fullName>
    </submittedName>
</protein>
<dbReference type="Proteomes" id="UP000192220">
    <property type="component" value="Unplaced"/>
</dbReference>
<dbReference type="GO" id="GO:0006915">
    <property type="term" value="P:apoptotic process"/>
    <property type="evidence" value="ECO:0007669"/>
    <property type="project" value="UniProtKB-KW"/>
</dbReference>
<evidence type="ECO:0000256" key="3">
    <source>
        <dbReference type="SAM" id="MobiDB-lite"/>
    </source>
</evidence>
<dbReference type="GeneID" id="106524438"/>